<proteinExistence type="predicted"/>
<evidence type="ECO:0000313" key="1">
    <source>
        <dbReference type="EMBL" id="HGL17627.1"/>
    </source>
</evidence>
<gene>
    <name evidence="1" type="ORF">ENU66_04795</name>
</gene>
<reference evidence="1" key="1">
    <citation type="journal article" date="2020" name="mSystems">
        <title>Genome- and Community-Level Interaction Insights into Carbon Utilization and Element Cycling Functions of Hydrothermarchaeota in Hydrothermal Sediment.</title>
        <authorList>
            <person name="Zhou Z."/>
            <person name="Liu Y."/>
            <person name="Xu W."/>
            <person name="Pan J."/>
            <person name="Luo Z.H."/>
            <person name="Li M."/>
        </authorList>
    </citation>
    <scope>NUCLEOTIDE SEQUENCE [LARGE SCALE GENOMIC DNA]</scope>
    <source>
        <strain evidence="1">SpSt-69</strain>
    </source>
</reference>
<dbReference type="SUPFAM" id="SSF117396">
    <property type="entry name" value="TM1631-like"/>
    <property type="match status" value="1"/>
</dbReference>
<organism evidence="1">
    <name type="scientific">candidate division WOR-3 bacterium</name>
    <dbReference type="NCBI Taxonomy" id="2052148"/>
    <lineage>
        <taxon>Bacteria</taxon>
        <taxon>Bacteria division WOR-3</taxon>
    </lineage>
</organism>
<dbReference type="PANTHER" id="PTHR30348">
    <property type="entry name" value="UNCHARACTERIZED PROTEIN YECE"/>
    <property type="match status" value="1"/>
</dbReference>
<dbReference type="Gene3D" id="3.20.20.410">
    <property type="entry name" value="Protein of unknown function UPF0759"/>
    <property type="match status" value="1"/>
</dbReference>
<name>A0A7V3ZXV8_UNCW3</name>
<dbReference type="EMBL" id="DTDJ01000031">
    <property type="protein sequence ID" value="HGL17627.1"/>
    <property type="molecule type" value="Genomic_DNA"/>
</dbReference>
<dbReference type="AlphaFoldDB" id="A0A7V3ZXV8"/>
<comment type="caution">
    <text evidence="1">The sequence shown here is derived from an EMBL/GenBank/DDBJ whole genome shotgun (WGS) entry which is preliminary data.</text>
</comment>
<dbReference type="PANTHER" id="PTHR30348:SF4">
    <property type="entry name" value="DUF72 DOMAIN-CONTAINING PROTEIN"/>
    <property type="match status" value="1"/>
</dbReference>
<dbReference type="InterPro" id="IPR002763">
    <property type="entry name" value="DUF72"/>
</dbReference>
<accession>A0A7V3ZXV8</accession>
<dbReference type="InterPro" id="IPR036520">
    <property type="entry name" value="UPF0759_sf"/>
</dbReference>
<protein>
    <submittedName>
        <fullName evidence="1">DUF72 domain-containing protein</fullName>
    </submittedName>
</protein>
<dbReference type="Pfam" id="PF01904">
    <property type="entry name" value="DUF72"/>
    <property type="match status" value="1"/>
</dbReference>
<sequence length="232" mass="27269">MQIFVGTSGWRYSWNLGNSLDWYIKNSNLNAVELNASFYRFPFPSQVKGWAKSCNQLRWAVKVNRRITHLLKFNDESFAVWSDFKKLFEPLDACVDFYLFQLPPSLKIDFMDKIKNFAIFTNLGPRFALEPRNDSWFVEETFSWAKTLGITIVSVDAPNLPRTIFNVNGIVYLRMHGRESWYSYDYKENELQEVASKILESQPEKVYVFFNNDHAMLKNAQEMLLILNKLAE</sequence>